<dbReference type="PANTHER" id="PTHR42756:SF1">
    <property type="entry name" value="TRANSCRIPTIONAL REPRESSOR OF EMRAB OPERON"/>
    <property type="match status" value="1"/>
</dbReference>
<dbReference type="PANTHER" id="PTHR42756">
    <property type="entry name" value="TRANSCRIPTIONAL REGULATOR, MARR"/>
    <property type="match status" value="1"/>
</dbReference>
<evidence type="ECO:0000256" key="2">
    <source>
        <dbReference type="ARBA" id="ARBA00023125"/>
    </source>
</evidence>
<name>A0A3B9IRL2_9PROT</name>
<organism evidence="5 6">
    <name type="scientific">Tistrella mobilis</name>
    <dbReference type="NCBI Taxonomy" id="171437"/>
    <lineage>
        <taxon>Bacteria</taxon>
        <taxon>Pseudomonadati</taxon>
        <taxon>Pseudomonadota</taxon>
        <taxon>Alphaproteobacteria</taxon>
        <taxon>Geminicoccales</taxon>
        <taxon>Geminicoccaceae</taxon>
        <taxon>Tistrella</taxon>
    </lineage>
</organism>
<sequence>MVSSDPRRPGHGVRPAAEVYEQAMAGADFPLFESIGYLVRDAHRAYLRAMQMRVADTEVTMGMWFFLRILWQEEGITQRDLSRRIRMMEPTTVTALRLMERRGLVRRERDVHDRRRSLVYLTDRGRALRHELLPCAAETNIAAIDGLASCEIDALRELLVRVIANLDRDIAERGADPEAVEDEIADRGS</sequence>
<evidence type="ECO:0000259" key="4">
    <source>
        <dbReference type="PROSITE" id="PS50995"/>
    </source>
</evidence>
<dbReference type="EMBL" id="DMAI01000385">
    <property type="protein sequence ID" value="HAE50390.1"/>
    <property type="molecule type" value="Genomic_DNA"/>
</dbReference>
<dbReference type="PRINTS" id="PR00598">
    <property type="entry name" value="HTHMARR"/>
</dbReference>
<reference evidence="5 6" key="1">
    <citation type="journal article" date="2018" name="Nat. Biotechnol.">
        <title>A standardized bacterial taxonomy based on genome phylogeny substantially revises the tree of life.</title>
        <authorList>
            <person name="Parks D.H."/>
            <person name="Chuvochina M."/>
            <person name="Waite D.W."/>
            <person name="Rinke C."/>
            <person name="Skarshewski A."/>
            <person name="Chaumeil P.A."/>
            <person name="Hugenholtz P."/>
        </authorList>
    </citation>
    <scope>NUCLEOTIDE SEQUENCE [LARGE SCALE GENOMIC DNA]</scope>
    <source>
        <strain evidence="5">UBA8739</strain>
    </source>
</reference>
<keyword evidence="2" id="KW-0238">DNA-binding</keyword>
<dbReference type="Gene3D" id="1.10.10.10">
    <property type="entry name" value="Winged helix-like DNA-binding domain superfamily/Winged helix DNA-binding domain"/>
    <property type="match status" value="1"/>
</dbReference>
<comment type="caution">
    <text evidence="5">The sequence shown here is derived from an EMBL/GenBank/DDBJ whole genome shotgun (WGS) entry which is preliminary data.</text>
</comment>
<dbReference type="GO" id="GO:0003677">
    <property type="term" value="F:DNA binding"/>
    <property type="evidence" value="ECO:0007669"/>
    <property type="project" value="UniProtKB-KW"/>
</dbReference>
<dbReference type="PROSITE" id="PS50995">
    <property type="entry name" value="HTH_MARR_2"/>
    <property type="match status" value="1"/>
</dbReference>
<dbReference type="SUPFAM" id="SSF46785">
    <property type="entry name" value="Winged helix' DNA-binding domain"/>
    <property type="match status" value="1"/>
</dbReference>
<dbReference type="AlphaFoldDB" id="A0A3B9IRL2"/>
<feature type="domain" description="HTH marR-type" evidence="4">
    <location>
        <begin position="28"/>
        <end position="164"/>
    </location>
</feature>
<protein>
    <submittedName>
        <fullName evidence="5">MarR family transcriptional regulator</fullName>
    </submittedName>
</protein>
<dbReference type="InterPro" id="IPR000835">
    <property type="entry name" value="HTH_MarR-typ"/>
</dbReference>
<dbReference type="Proteomes" id="UP000257706">
    <property type="component" value="Unassembled WGS sequence"/>
</dbReference>
<accession>A0A3B9IRL2</accession>
<evidence type="ECO:0000313" key="6">
    <source>
        <dbReference type="Proteomes" id="UP000257706"/>
    </source>
</evidence>
<evidence type="ECO:0000256" key="1">
    <source>
        <dbReference type="ARBA" id="ARBA00023015"/>
    </source>
</evidence>
<dbReference type="InterPro" id="IPR036390">
    <property type="entry name" value="WH_DNA-bd_sf"/>
</dbReference>
<evidence type="ECO:0000256" key="3">
    <source>
        <dbReference type="ARBA" id="ARBA00023163"/>
    </source>
</evidence>
<keyword evidence="3" id="KW-0804">Transcription</keyword>
<dbReference type="SMART" id="SM00347">
    <property type="entry name" value="HTH_MARR"/>
    <property type="match status" value="1"/>
</dbReference>
<evidence type="ECO:0000313" key="5">
    <source>
        <dbReference type="EMBL" id="HAE50390.1"/>
    </source>
</evidence>
<dbReference type="GO" id="GO:0003700">
    <property type="term" value="F:DNA-binding transcription factor activity"/>
    <property type="evidence" value="ECO:0007669"/>
    <property type="project" value="InterPro"/>
</dbReference>
<dbReference type="InterPro" id="IPR036388">
    <property type="entry name" value="WH-like_DNA-bd_sf"/>
</dbReference>
<gene>
    <name evidence="5" type="ORF">DCK97_23545</name>
</gene>
<proteinExistence type="predicted"/>
<keyword evidence="1" id="KW-0805">Transcription regulation</keyword>
<dbReference type="Pfam" id="PF01047">
    <property type="entry name" value="MarR"/>
    <property type="match status" value="1"/>
</dbReference>